<dbReference type="GO" id="GO:0005739">
    <property type="term" value="C:mitochondrion"/>
    <property type="evidence" value="ECO:0007669"/>
    <property type="project" value="TreeGrafter"/>
</dbReference>
<dbReference type="Proteomes" id="UP000770661">
    <property type="component" value="Unassembled WGS sequence"/>
</dbReference>
<protein>
    <recommendedName>
        <fullName evidence="6">Complex I assembly factor TIMMDC1, mitochondrial</fullName>
    </recommendedName>
    <alternativeName>
        <fullName evidence="7">Translocase of inner mitochondrial membrane domain-containing protein 1</fullName>
    </alternativeName>
</protein>
<dbReference type="AlphaFoldDB" id="A0A8J4Y3B4"/>
<evidence type="ECO:0000256" key="3">
    <source>
        <dbReference type="ARBA" id="ARBA00022692"/>
    </source>
</evidence>
<dbReference type="PANTHER" id="PTHR13002:SF1">
    <property type="entry name" value="COMPLEX I ASSEMBLY FACTOR TIMMDC1, MITOCHONDRIAL"/>
    <property type="match status" value="1"/>
</dbReference>
<comment type="caution">
    <text evidence="10">The sequence shown here is derived from an EMBL/GenBank/DDBJ whole genome shotgun (WGS) entry which is preliminary data.</text>
</comment>
<keyword evidence="11" id="KW-1185">Reference proteome</keyword>
<evidence type="ECO:0000256" key="1">
    <source>
        <dbReference type="ARBA" id="ARBA00004141"/>
    </source>
</evidence>
<dbReference type="GO" id="GO:0032981">
    <property type="term" value="P:mitochondrial respiratory chain complex I assembly"/>
    <property type="evidence" value="ECO:0007669"/>
    <property type="project" value="InterPro"/>
</dbReference>
<sequence>MAGLGGDKYLNLYRSFLASRGATRGGATLGLSLFFYENPDIVDPNSKTAASHLSQKTEMSGLQRLKFMFSYDAYGNISPELSMVLQSGLMGAMTGTVIGGTLHSRESYVDFMERNQGTAFPNMFEAQKDLQPRYSGGGVITGAIYKLNLGPRASVAGGVIGGVLGTMAGVINMAILYLTGTSQDELRKYHYEWSEQQRESHVEALRQARENSEALALPPNIPVASSLDPLPGVEDTAPPPDAKQ</sequence>
<evidence type="ECO:0000256" key="7">
    <source>
        <dbReference type="ARBA" id="ARBA00041344"/>
    </source>
</evidence>
<keyword evidence="5 9" id="KW-0472">Membrane</keyword>
<proteinExistence type="inferred from homology"/>
<reference evidence="10" key="1">
    <citation type="submission" date="2020-07" db="EMBL/GenBank/DDBJ databases">
        <title>The High-quality genome of the commercially important snow crab, Chionoecetes opilio.</title>
        <authorList>
            <person name="Jeong J.-H."/>
            <person name="Ryu S."/>
        </authorList>
    </citation>
    <scope>NUCLEOTIDE SEQUENCE</scope>
    <source>
        <strain evidence="10">MADBK_172401_WGS</strain>
        <tissue evidence="10">Digestive gland</tissue>
    </source>
</reference>
<feature type="transmembrane region" description="Helical" evidence="9">
    <location>
        <begin position="155"/>
        <end position="178"/>
    </location>
</feature>
<evidence type="ECO:0000256" key="2">
    <source>
        <dbReference type="ARBA" id="ARBA00008444"/>
    </source>
</evidence>
<evidence type="ECO:0000256" key="5">
    <source>
        <dbReference type="ARBA" id="ARBA00023136"/>
    </source>
</evidence>
<dbReference type="OrthoDB" id="6349831at2759"/>
<gene>
    <name evidence="10" type="primary">140up</name>
    <name evidence="10" type="ORF">GWK47_049275</name>
</gene>
<feature type="region of interest" description="Disordered" evidence="8">
    <location>
        <begin position="209"/>
        <end position="244"/>
    </location>
</feature>
<name>A0A8J4Y3B4_CHIOP</name>
<comment type="subcellular location">
    <subcellularLocation>
        <location evidence="1">Membrane</location>
        <topology evidence="1">Multi-pass membrane protein</topology>
    </subcellularLocation>
</comment>
<dbReference type="GO" id="GO:0016020">
    <property type="term" value="C:membrane"/>
    <property type="evidence" value="ECO:0007669"/>
    <property type="project" value="UniProtKB-SubCell"/>
</dbReference>
<dbReference type="PANTHER" id="PTHR13002">
    <property type="entry name" value="C3ORF1 PROTEIN-RELATED"/>
    <property type="match status" value="1"/>
</dbReference>
<evidence type="ECO:0000256" key="9">
    <source>
        <dbReference type="SAM" id="Phobius"/>
    </source>
</evidence>
<evidence type="ECO:0000256" key="6">
    <source>
        <dbReference type="ARBA" id="ARBA00040778"/>
    </source>
</evidence>
<accession>A0A8J4Y3B4</accession>
<evidence type="ECO:0000256" key="8">
    <source>
        <dbReference type="SAM" id="MobiDB-lite"/>
    </source>
</evidence>
<evidence type="ECO:0000313" key="10">
    <source>
        <dbReference type="EMBL" id="KAG0720055.1"/>
    </source>
</evidence>
<dbReference type="EMBL" id="JACEEZ010013541">
    <property type="protein sequence ID" value="KAG0720055.1"/>
    <property type="molecule type" value="Genomic_DNA"/>
</dbReference>
<evidence type="ECO:0000313" key="11">
    <source>
        <dbReference type="Proteomes" id="UP000770661"/>
    </source>
</evidence>
<comment type="similarity">
    <text evidence="2">Belongs to the Tim17/Tim22/Tim23 family.</text>
</comment>
<keyword evidence="4 9" id="KW-1133">Transmembrane helix</keyword>
<evidence type="ECO:0000256" key="4">
    <source>
        <dbReference type="ARBA" id="ARBA00022989"/>
    </source>
</evidence>
<keyword evidence="3 9" id="KW-0812">Transmembrane</keyword>
<dbReference type="InterPro" id="IPR055299">
    <property type="entry name" value="TIMMDC1"/>
</dbReference>
<organism evidence="10 11">
    <name type="scientific">Chionoecetes opilio</name>
    <name type="common">Atlantic snow crab</name>
    <name type="synonym">Cancer opilio</name>
    <dbReference type="NCBI Taxonomy" id="41210"/>
    <lineage>
        <taxon>Eukaryota</taxon>
        <taxon>Metazoa</taxon>
        <taxon>Ecdysozoa</taxon>
        <taxon>Arthropoda</taxon>
        <taxon>Crustacea</taxon>
        <taxon>Multicrustacea</taxon>
        <taxon>Malacostraca</taxon>
        <taxon>Eumalacostraca</taxon>
        <taxon>Eucarida</taxon>
        <taxon>Decapoda</taxon>
        <taxon>Pleocyemata</taxon>
        <taxon>Brachyura</taxon>
        <taxon>Eubrachyura</taxon>
        <taxon>Majoidea</taxon>
        <taxon>Majidae</taxon>
        <taxon>Chionoecetes</taxon>
    </lineage>
</organism>